<reference evidence="2" key="1">
    <citation type="submission" date="2020-08" db="EMBL/GenBank/DDBJ databases">
        <title>Genome public.</title>
        <authorList>
            <person name="Liu C."/>
            <person name="Sun Q."/>
        </authorList>
    </citation>
    <scope>NUCLEOTIDE SEQUENCE</scope>
    <source>
        <strain evidence="2">BX5</strain>
    </source>
</reference>
<evidence type="ECO:0000313" key="3">
    <source>
        <dbReference type="Proteomes" id="UP000602260"/>
    </source>
</evidence>
<accession>A0A8J6IY90</accession>
<gene>
    <name evidence="2" type="ORF">H8S55_01840</name>
</gene>
<name>A0A8J6IY90_9FIRM</name>
<dbReference type="AlphaFoldDB" id="A0A8J6IY90"/>
<keyword evidence="3" id="KW-1185">Reference proteome</keyword>
<evidence type="ECO:0000259" key="1">
    <source>
        <dbReference type="PROSITE" id="PS51186"/>
    </source>
</evidence>
<dbReference type="RefSeq" id="WP_186877559.1">
    <property type="nucleotide sequence ID" value="NZ_JACOPN010000001.1"/>
</dbReference>
<comment type="caution">
    <text evidence="2">The sequence shown here is derived from an EMBL/GenBank/DDBJ whole genome shotgun (WGS) entry which is preliminary data.</text>
</comment>
<protein>
    <submittedName>
        <fullName evidence="2">GNAT family N-acetyltransferase</fullName>
    </submittedName>
</protein>
<dbReference type="InterPro" id="IPR016181">
    <property type="entry name" value="Acyl_CoA_acyltransferase"/>
</dbReference>
<dbReference type="SUPFAM" id="SSF55729">
    <property type="entry name" value="Acyl-CoA N-acyltransferases (Nat)"/>
    <property type="match status" value="1"/>
</dbReference>
<dbReference type="Gene3D" id="3.40.630.30">
    <property type="match status" value="1"/>
</dbReference>
<evidence type="ECO:0000313" key="2">
    <source>
        <dbReference type="EMBL" id="MBC5716078.1"/>
    </source>
</evidence>
<dbReference type="Proteomes" id="UP000602260">
    <property type="component" value="Unassembled WGS sequence"/>
</dbReference>
<dbReference type="EMBL" id="JACOPN010000001">
    <property type="protein sequence ID" value="MBC5716078.1"/>
    <property type="molecule type" value="Genomic_DNA"/>
</dbReference>
<dbReference type="InterPro" id="IPR000182">
    <property type="entry name" value="GNAT_dom"/>
</dbReference>
<proteinExistence type="predicted"/>
<dbReference type="GO" id="GO:0016747">
    <property type="term" value="F:acyltransferase activity, transferring groups other than amino-acyl groups"/>
    <property type="evidence" value="ECO:0007669"/>
    <property type="project" value="InterPro"/>
</dbReference>
<dbReference type="CDD" id="cd04301">
    <property type="entry name" value="NAT_SF"/>
    <property type="match status" value="1"/>
</dbReference>
<dbReference type="PROSITE" id="PS51186">
    <property type="entry name" value="GNAT"/>
    <property type="match status" value="1"/>
</dbReference>
<dbReference type="Pfam" id="PF13527">
    <property type="entry name" value="Acetyltransf_9"/>
    <property type="match status" value="1"/>
</dbReference>
<sequence>MEILLRPSVPEDVPVQRTLWSLSFGDDRAYINNFYKNYYRPDRVLVLEAEGAVRAMTAWFSTVLSIPGKDQIFRAAYLYAVCVHPDWRGKGLAGKLLEGAGLYFRDRGIQAVTTVPASRELHGFFAKQGFFECFTQDEHHWTPELGQKAPETLPKMKLVNAAEYGVLREGLLSKLGHIALPMDALLYQAGCCRIDGGGMYLVGAPAGPAALCAEGTGDKNLLVKELIGSPEAVDQIAAVLPQLLPKFGGTYRTLGDSVPFGMMKWLSPELDQAWDRDIRAYLGLAFD</sequence>
<feature type="domain" description="N-acetyltransferase" evidence="1">
    <location>
        <begin position="3"/>
        <end position="150"/>
    </location>
</feature>
<organism evidence="2 3">
    <name type="scientific">Flintibacter faecis</name>
    <dbReference type="NCBI Taxonomy" id="2763047"/>
    <lineage>
        <taxon>Bacteria</taxon>
        <taxon>Bacillati</taxon>
        <taxon>Bacillota</taxon>
        <taxon>Clostridia</taxon>
        <taxon>Eubacteriales</taxon>
        <taxon>Flintibacter</taxon>
    </lineage>
</organism>